<dbReference type="Gene3D" id="2.40.420.20">
    <property type="match status" value="1"/>
</dbReference>
<feature type="coiled-coil region" evidence="2">
    <location>
        <begin position="190"/>
        <end position="235"/>
    </location>
</feature>
<sequence>MKKTKLISSGVACLLGLTIISGCNSQSVDKTSSTEGRTPIESQSSTEVETIKVENSVDVQVEEVIEGELKESDRLLAEVFANTDVSIYGKTTGTVSEILVKKGDTVKKGQVIGKLDQTEAQLKLRQAEAALAVANANLEHSNKMGTSGELANSQLKQAEQTYASVKRTMEQGLTLAQANYNRSKKLFEEKALSKGELENAENAYLQAKNQYQSQLDQAQTALINARSQVNTADKNGRVTQANVQQGKVEVDISRNALENTLIKSTIDGIVTDIQVQEGDTINPQKPIATVINLDPMIVKVNVSEKSLASFQKGTQLDLQVPSQNIKVKGSITYVGLKASDQSKLFPVEIEVPNPKGTLLPGMKAEVSSTNGQAGILIPTDAILERNGKSVAYVVNGERVAEKEISIASKGTEKTLIGSGVKPGDKVVIKGQSQLKDNAKIRIVP</sequence>
<dbReference type="AlphaFoldDB" id="A0A220MFG7"/>
<dbReference type="EMBL" id="CP018145">
    <property type="protein sequence ID" value="ASJ53771.1"/>
    <property type="molecule type" value="Genomic_DNA"/>
</dbReference>
<accession>A0A220MFG7</accession>
<dbReference type="InterPro" id="IPR058625">
    <property type="entry name" value="MdtA-like_BSH"/>
</dbReference>
<evidence type="ECO:0000256" key="1">
    <source>
        <dbReference type="ARBA" id="ARBA00009477"/>
    </source>
</evidence>
<comment type="similarity">
    <text evidence="1">Belongs to the membrane fusion protein (MFP) (TC 8.A.1) family.</text>
</comment>
<evidence type="ECO:0000259" key="5">
    <source>
        <dbReference type="Pfam" id="PF25989"/>
    </source>
</evidence>
<evidence type="ECO:0000256" key="2">
    <source>
        <dbReference type="SAM" id="Coils"/>
    </source>
</evidence>
<dbReference type="PROSITE" id="PS51257">
    <property type="entry name" value="PROKAR_LIPOPROTEIN"/>
    <property type="match status" value="1"/>
</dbReference>
<gene>
    <name evidence="6" type="ORF">BP422_09525</name>
</gene>
<dbReference type="RefSeq" id="WP_088907563.1">
    <property type="nucleotide sequence ID" value="NZ_CP018145.1"/>
</dbReference>
<dbReference type="Gene3D" id="2.40.50.100">
    <property type="match status" value="2"/>
</dbReference>
<evidence type="ECO:0000313" key="7">
    <source>
        <dbReference type="Proteomes" id="UP000197781"/>
    </source>
</evidence>
<reference evidence="6 7" key="1">
    <citation type="submission" date="2016-11" db="EMBL/GenBank/DDBJ databases">
        <authorList>
            <person name="Jaros S."/>
            <person name="Januszkiewicz K."/>
            <person name="Wedrychowicz H."/>
        </authorList>
    </citation>
    <scope>NUCLEOTIDE SEQUENCE [LARGE SCALE GENOMIC DNA]</scope>
    <source>
        <strain evidence="6 7">NF2</strain>
    </source>
</reference>
<evidence type="ECO:0000259" key="3">
    <source>
        <dbReference type="Pfam" id="PF25917"/>
    </source>
</evidence>
<dbReference type="Gene3D" id="2.40.30.170">
    <property type="match status" value="1"/>
</dbReference>
<evidence type="ECO:0000259" key="4">
    <source>
        <dbReference type="Pfam" id="PF25954"/>
    </source>
</evidence>
<dbReference type="Proteomes" id="UP000197781">
    <property type="component" value="Chromosome"/>
</dbReference>
<organism evidence="6 7">
    <name type="scientific">Brevibacillus formosus</name>
    <dbReference type="NCBI Taxonomy" id="54913"/>
    <lineage>
        <taxon>Bacteria</taxon>
        <taxon>Bacillati</taxon>
        <taxon>Bacillota</taxon>
        <taxon>Bacilli</taxon>
        <taxon>Bacillales</taxon>
        <taxon>Paenibacillaceae</taxon>
        <taxon>Brevibacillus</taxon>
    </lineage>
</organism>
<dbReference type="GO" id="GO:0015562">
    <property type="term" value="F:efflux transmembrane transporter activity"/>
    <property type="evidence" value="ECO:0007669"/>
    <property type="project" value="TreeGrafter"/>
</dbReference>
<dbReference type="Pfam" id="PF25954">
    <property type="entry name" value="Beta-barrel_RND_2"/>
    <property type="match status" value="1"/>
</dbReference>
<feature type="domain" description="CusB-like beta-barrel" evidence="4">
    <location>
        <begin position="298"/>
        <end position="369"/>
    </location>
</feature>
<keyword evidence="2" id="KW-0175">Coiled coil</keyword>
<dbReference type="InterPro" id="IPR058792">
    <property type="entry name" value="Beta-barrel_RND_2"/>
</dbReference>
<dbReference type="NCBIfam" id="TIGR01730">
    <property type="entry name" value="RND_mfp"/>
    <property type="match status" value="1"/>
</dbReference>
<dbReference type="Pfam" id="PF25989">
    <property type="entry name" value="YknX_C"/>
    <property type="match status" value="1"/>
</dbReference>
<name>A0A220MFG7_9BACL</name>
<feature type="domain" description="Multidrug resistance protein MdtA-like barrel-sandwich hybrid" evidence="3">
    <location>
        <begin position="85"/>
        <end position="290"/>
    </location>
</feature>
<protein>
    <submittedName>
        <fullName evidence="6">Efflux transporter periplasmic adaptor subunit</fullName>
    </submittedName>
</protein>
<dbReference type="InterPro" id="IPR006143">
    <property type="entry name" value="RND_pump_MFP"/>
</dbReference>
<dbReference type="GO" id="GO:1990281">
    <property type="term" value="C:efflux pump complex"/>
    <property type="evidence" value="ECO:0007669"/>
    <property type="project" value="TreeGrafter"/>
</dbReference>
<dbReference type="Pfam" id="PF25917">
    <property type="entry name" value="BSH_RND"/>
    <property type="match status" value="1"/>
</dbReference>
<dbReference type="KEGG" id="bfm:BP422_09525"/>
<evidence type="ECO:0000313" key="6">
    <source>
        <dbReference type="EMBL" id="ASJ53771.1"/>
    </source>
</evidence>
<feature type="domain" description="YknX-like C-terminal permuted SH3-like" evidence="5">
    <location>
        <begin position="376"/>
        <end position="441"/>
    </location>
</feature>
<dbReference type="SUPFAM" id="SSF111369">
    <property type="entry name" value="HlyD-like secretion proteins"/>
    <property type="match status" value="2"/>
</dbReference>
<dbReference type="Gene3D" id="1.10.287.470">
    <property type="entry name" value="Helix hairpin bin"/>
    <property type="match status" value="3"/>
</dbReference>
<dbReference type="InterPro" id="IPR058637">
    <property type="entry name" value="YknX-like_C"/>
</dbReference>
<proteinExistence type="inferred from homology"/>
<dbReference type="PANTHER" id="PTHR30469">
    <property type="entry name" value="MULTIDRUG RESISTANCE PROTEIN MDTA"/>
    <property type="match status" value="1"/>
</dbReference>
<feature type="coiled-coil region" evidence="2">
    <location>
        <begin position="117"/>
        <end position="144"/>
    </location>
</feature>